<reference evidence="1 2" key="1">
    <citation type="journal article" date="2021" name="Hortic Res">
        <title>High-quality reference genome and annotation aids understanding of berry development for evergreen blueberry (Vaccinium darrowii).</title>
        <authorList>
            <person name="Yu J."/>
            <person name="Hulse-Kemp A.M."/>
            <person name="Babiker E."/>
            <person name="Staton M."/>
        </authorList>
    </citation>
    <scope>NUCLEOTIDE SEQUENCE [LARGE SCALE GENOMIC DNA]</scope>
    <source>
        <strain evidence="2">cv. NJ 8807/NJ 8810</strain>
        <tissue evidence="1">Young leaf</tissue>
    </source>
</reference>
<comment type="caution">
    <text evidence="1">The sequence shown here is derived from an EMBL/GenBank/DDBJ whole genome shotgun (WGS) entry which is preliminary data.</text>
</comment>
<sequence length="274" mass="30986">MPTLMNGAFHWVPSEKQNKDTFQNLVAAFDMGNEVLREIMVPNDLVKIDVLQLSISVLGTSLALIQYEKILLSDHCWAWVMKDYGMTESWGRLYTIDMREEILRVVRFKKNNEVLCASATRGTGLLSYDPNSREIKNLGIHGLNDRLSGNMHFGFDSLSNDYKVVRIVYQNSVSDGYNCRVPPDVEKEYEGFWGLRKILFCKEDDAYIVSDLLEEISESRSPLISNMHAGIVLGTSECFLSKNANFVGFSVEVGRDSKLTTIGSLILGCKNQYL</sequence>
<keyword evidence="2" id="KW-1185">Reference proteome</keyword>
<gene>
    <name evidence="1" type="ORF">Vadar_012305</name>
</gene>
<accession>A0ACB7Z369</accession>
<evidence type="ECO:0000313" key="2">
    <source>
        <dbReference type="Proteomes" id="UP000828048"/>
    </source>
</evidence>
<proteinExistence type="predicted"/>
<evidence type="ECO:0000313" key="1">
    <source>
        <dbReference type="EMBL" id="KAH7860338.1"/>
    </source>
</evidence>
<name>A0ACB7Z369_9ERIC</name>
<dbReference type="EMBL" id="CM037154">
    <property type="protein sequence ID" value="KAH7860338.1"/>
    <property type="molecule type" value="Genomic_DNA"/>
</dbReference>
<organism evidence="1 2">
    <name type="scientific">Vaccinium darrowii</name>
    <dbReference type="NCBI Taxonomy" id="229202"/>
    <lineage>
        <taxon>Eukaryota</taxon>
        <taxon>Viridiplantae</taxon>
        <taxon>Streptophyta</taxon>
        <taxon>Embryophyta</taxon>
        <taxon>Tracheophyta</taxon>
        <taxon>Spermatophyta</taxon>
        <taxon>Magnoliopsida</taxon>
        <taxon>eudicotyledons</taxon>
        <taxon>Gunneridae</taxon>
        <taxon>Pentapetalae</taxon>
        <taxon>asterids</taxon>
        <taxon>Ericales</taxon>
        <taxon>Ericaceae</taxon>
        <taxon>Vaccinioideae</taxon>
        <taxon>Vaccinieae</taxon>
        <taxon>Vaccinium</taxon>
    </lineage>
</organism>
<dbReference type="Proteomes" id="UP000828048">
    <property type="component" value="Chromosome 4"/>
</dbReference>
<protein>
    <submittedName>
        <fullName evidence="1">Uncharacterized protein</fullName>
    </submittedName>
</protein>